<feature type="region of interest" description="Disordered" evidence="1">
    <location>
        <begin position="531"/>
        <end position="560"/>
    </location>
</feature>
<dbReference type="EMBL" id="JAAGWQ010000143">
    <property type="protein sequence ID" value="KAF5663667.1"/>
    <property type="molecule type" value="Genomic_DNA"/>
</dbReference>
<feature type="compositionally biased region" description="Polar residues" evidence="1">
    <location>
        <begin position="681"/>
        <end position="690"/>
    </location>
</feature>
<evidence type="ECO:0000313" key="3">
    <source>
        <dbReference type="EMBL" id="KAF5663667.1"/>
    </source>
</evidence>
<sequence length="838" mass="92254">MSVSPSSSSPRKALHERSNSQNNRLAIRVVPHSPPRIASDGTVTSKTVTHADTSIATEQELDLTCSSTIHSSSSYSETPSPSLQRTRTRSIVRSQSPKKRPSRYPSLDFEHGSSPWTPHYDTDADDHTPYASRPPSREPSASPRPPSRKIAIQVHADKTFSIQPQHASMSSRVESLWSLPPSFTTGNTSYGRGSMGTIGDDRHSRPTSPLTPLTERDPSSPSVSSRVQAPSTPDNSSPWNYRLFGGLRKVPKTPDVKQKQPQTTDYPPELPLPTLLEDDAPTHETGSSSRWLNQKTSFQSSLSAHTRSTLSERTNIKTYGHSSPVNIADLTSLPPSSIRSNIELIGDPSSAEASLYASTRPQTEDSNVNFVTHGSHSASSSVVAVKHRVRPEFSQESLVVPPLRPRKRSSSESFALAARRSRETLRSRSASITSLSTIFTQEATRALFVGPPTILQHAGPSWQDLQNRAQSRHHQWSGQLSTVMSESEGGSEPASRALSLSSAPGRRGSAVGSRDSRHVLSMASSLFGLEEHVETPPHSRSNSLETPAAAYTRNAPRDPVTGTIRLVRDHDEDGDGLADLEVLHHRSSRTRMGRFLSSHASDRSLRSSASFNAAVPAWARVYYGSGERKWLAAQPSMESMYSAYTDSQAPETQLSRSPSQDANVTNIRNPRRRPRDHFPRQPSNADSIDVNSVSAHPVMAVVRNIKKQTSSIWSPHLVRDRRPVEYSIWEPPAAEWEARSELTGRRNAQVTMFVVGFIFPLAWMFAAFIPIKLAPQSEDVERNDSSSKLNKQHGQDDAVFTSAIWWRKVNRGMSIIGLLILGAIIALSVIGVRQRWGQ</sequence>
<keyword evidence="2" id="KW-0472">Membrane</keyword>
<protein>
    <recommendedName>
        <fullName evidence="5">Serine-rich protein</fullName>
    </recommendedName>
</protein>
<feature type="compositionally biased region" description="Low complexity" evidence="1">
    <location>
        <begin position="1"/>
        <end position="10"/>
    </location>
</feature>
<comment type="caution">
    <text evidence="3">The sequence shown here is derived from an EMBL/GenBank/DDBJ whole genome shotgun (WGS) entry which is preliminary data.</text>
</comment>
<feature type="compositionally biased region" description="Polar residues" evidence="1">
    <location>
        <begin position="476"/>
        <end position="485"/>
    </location>
</feature>
<dbReference type="OrthoDB" id="4153178at2759"/>
<reference evidence="3 4" key="1">
    <citation type="submission" date="2020-05" db="EMBL/GenBank/DDBJ databases">
        <title>Identification and distribution of gene clusters putatively required for synthesis of sphingolipid metabolism inhibitors in phylogenetically diverse species of the filamentous fungus Fusarium.</title>
        <authorList>
            <person name="Kim H.-S."/>
            <person name="Busman M."/>
            <person name="Brown D.W."/>
            <person name="Divon H."/>
            <person name="Uhlig S."/>
            <person name="Proctor R.H."/>
        </authorList>
    </citation>
    <scope>NUCLEOTIDE SEQUENCE [LARGE SCALE GENOMIC DNA]</scope>
    <source>
        <strain evidence="3 4">NRRL 20693</strain>
    </source>
</reference>
<evidence type="ECO:0000313" key="4">
    <source>
        <dbReference type="Proteomes" id="UP000567885"/>
    </source>
</evidence>
<feature type="compositionally biased region" description="Polar residues" evidence="1">
    <location>
        <begin position="41"/>
        <end position="57"/>
    </location>
</feature>
<keyword evidence="4" id="KW-1185">Reference proteome</keyword>
<feature type="region of interest" description="Disordered" evidence="1">
    <location>
        <begin position="183"/>
        <end position="294"/>
    </location>
</feature>
<feature type="compositionally biased region" description="Low complexity" evidence="1">
    <location>
        <begin position="66"/>
        <end position="82"/>
    </location>
</feature>
<evidence type="ECO:0000256" key="2">
    <source>
        <dbReference type="SAM" id="Phobius"/>
    </source>
</evidence>
<feature type="compositionally biased region" description="Basic residues" evidence="1">
    <location>
        <begin position="86"/>
        <end position="102"/>
    </location>
</feature>
<organism evidence="3 4">
    <name type="scientific">Fusarium heterosporum</name>
    <dbReference type="NCBI Taxonomy" id="42747"/>
    <lineage>
        <taxon>Eukaryota</taxon>
        <taxon>Fungi</taxon>
        <taxon>Dikarya</taxon>
        <taxon>Ascomycota</taxon>
        <taxon>Pezizomycotina</taxon>
        <taxon>Sordariomycetes</taxon>
        <taxon>Hypocreomycetidae</taxon>
        <taxon>Hypocreales</taxon>
        <taxon>Nectriaceae</taxon>
        <taxon>Fusarium</taxon>
        <taxon>Fusarium heterosporum species complex</taxon>
    </lineage>
</organism>
<dbReference type="Proteomes" id="UP000567885">
    <property type="component" value="Unassembled WGS sequence"/>
</dbReference>
<feature type="compositionally biased region" description="Low complexity" evidence="1">
    <location>
        <begin position="263"/>
        <end position="275"/>
    </location>
</feature>
<feature type="region of interest" description="Disordered" evidence="1">
    <location>
        <begin position="1"/>
        <end position="146"/>
    </location>
</feature>
<accession>A0A8H5T7M1</accession>
<feature type="compositionally biased region" description="Polar residues" evidence="1">
    <location>
        <begin position="284"/>
        <end position="294"/>
    </location>
</feature>
<dbReference type="AlphaFoldDB" id="A0A8H5T7M1"/>
<feature type="compositionally biased region" description="Low complexity" evidence="1">
    <location>
        <begin position="219"/>
        <end position="231"/>
    </location>
</feature>
<feature type="compositionally biased region" description="Polar residues" evidence="1">
    <location>
        <begin position="643"/>
        <end position="668"/>
    </location>
</feature>
<feature type="compositionally biased region" description="Low complexity" evidence="1">
    <location>
        <begin position="491"/>
        <end position="507"/>
    </location>
</feature>
<feature type="region of interest" description="Disordered" evidence="1">
    <location>
        <begin position="463"/>
        <end position="516"/>
    </location>
</feature>
<feature type="transmembrane region" description="Helical" evidence="2">
    <location>
        <begin position="750"/>
        <end position="771"/>
    </location>
</feature>
<feature type="transmembrane region" description="Helical" evidence="2">
    <location>
        <begin position="812"/>
        <end position="832"/>
    </location>
</feature>
<gene>
    <name evidence="3" type="ORF">FHETE_7372</name>
</gene>
<feature type="region of interest" description="Disordered" evidence="1">
    <location>
        <begin position="643"/>
        <end position="690"/>
    </location>
</feature>
<proteinExistence type="predicted"/>
<name>A0A8H5T7M1_FUSHE</name>
<evidence type="ECO:0000256" key="1">
    <source>
        <dbReference type="SAM" id="MobiDB-lite"/>
    </source>
</evidence>
<feature type="compositionally biased region" description="Low complexity" evidence="1">
    <location>
        <begin position="131"/>
        <end position="141"/>
    </location>
</feature>
<keyword evidence="2" id="KW-1133">Transmembrane helix</keyword>
<keyword evidence="2" id="KW-0812">Transmembrane</keyword>
<evidence type="ECO:0008006" key="5">
    <source>
        <dbReference type="Google" id="ProtNLM"/>
    </source>
</evidence>